<evidence type="ECO:0000313" key="3">
    <source>
        <dbReference type="Proteomes" id="UP000762676"/>
    </source>
</evidence>
<dbReference type="AlphaFoldDB" id="A0AAV4I3B1"/>
<accession>A0AAV4I3B1</accession>
<proteinExistence type="predicted"/>
<evidence type="ECO:0000313" key="2">
    <source>
        <dbReference type="EMBL" id="GFS03492.1"/>
    </source>
</evidence>
<keyword evidence="3" id="KW-1185">Reference proteome</keyword>
<comment type="caution">
    <text evidence="2">The sequence shown here is derived from an EMBL/GenBank/DDBJ whole genome shotgun (WGS) entry which is preliminary data.</text>
</comment>
<evidence type="ECO:0000256" key="1">
    <source>
        <dbReference type="SAM" id="MobiDB-lite"/>
    </source>
</evidence>
<feature type="region of interest" description="Disordered" evidence="1">
    <location>
        <begin position="1"/>
        <end position="28"/>
    </location>
</feature>
<reference evidence="2 3" key="1">
    <citation type="journal article" date="2021" name="Elife">
        <title>Chloroplast acquisition without the gene transfer in kleptoplastic sea slugs, Plakobranchus ocellatus.</title>
        <authorList>
            <person name="Maeda T."/>
            <person name="Takahashi S."/>
            <person name="Yoshida T."/>
            <person name="Shimamura S."/>
            <person name="Takaki Y."/>
            <person name="Nagai Y."/>
            <person name="Toyoda A."/>
            <person name="Suzuki Y."/>
            <person name="Arimoto A."/>
            <person name="Ishii H."/>
            <person name="Satoh N."/>
            <person name="Nishiyama T."/>
            <person name="Hasebe M."/>
            <person name="Maruyama T."/>
            <person name="Minagawa J."/>
            <person name="Obokata J."/>
            <person name="Shigenobu S."/>
        </authorList>
    </citation>
    <scope>NUCLEOTIDE SEQUENCE [LARGE SCALE GENOMIC DNA]</scope>
</reference>
<protein>
    <submittedName>
        <fullName evidence="2">Uncharacterized protein</fullName>
    </submittedName>
</protein>
<dbReference type="Proteomes" id="UP000762676">
    <property type="component" value="Unassembled WGS sequence"/>
</dbReference>
<name>A0AAV4I3B1_9GAST</name>
<feature type="compositionally biased region" description="Basic residues" evidence="1">
    <location>
        <begin position="1"/>
        <end position="10"/>
    </location>
</feature>
<dbReference type="EMBL" id="BMAT01009300">
    <property type="protein sequence ID" value="GFS03492.1"/>
    <property type="molecule type" value="Genomic_DNA"/>
</dbReference>
<sequence length="140" mass="15821">MGRKGRRTRSKYSLTKDTIPSHRHPDGQCHKSIQAIASPPIRAKTLSEEKNELLDSIVEYLKHQTAENSDKLFKCAKSLMLESVAQDQQAAELVAAYGQDRDLLVYLLSRMETQGLDIPTDAWRKLRTAIIKGADSTRLR</sequence>
<organism evidence="2 3">
    <name type="scientific">Elysia marginata</name>
    <dbReference type="NCBI Taxonomy" id="1093978"/>
    <lineage>
        <taxon>Eukaryota</taxon>
        <taxon>Metazoa</taxon>
        <taxon>Spiralia</taxon>
        <taxon>Lophotrochozoa</taxon>
        <taxon>Mollusca</taxon>
        <taxon>Gastropoda</taxon>
        <taxon>Heterobranchia</taxon>
        <taxon>Euthyneura</taxon>
        <taxon>Panpulmonata</taxon>
        <taxon>Sacoglossa</taxon>
        <taxon>Placobranchoidea</taxon>
        <taxon>Plakobranchidae</taxon>
        <taxon>Elysia</taxon>
    </lineage>
</organism>
<feature type="compositionally biased region" description="Basic and acidic residues" evidence="1">
    <location>
        <begin position="19"/>
        <end position="28"/>
    </location>
</feature>
<gene>
    <name evidence="2" type="ORF">ElyMa_004633300</name>
</gene>